<reference evidence="3 4" key="1">
    <citation type="submission" date="2020-08" db="EMBL/GenBank/DDBJ databases">
        <title>Genomic Encyclopedia of Type Strains, Phase IV (KMG-IV): sequencing the most valuable type-strain genomes for metagenomic binning, comparative biology and taxonomic classification.</title>
        <authorList>
            <person name="Goeker M."/>
        </authorList>
    </citation>
    <scope>NUCLEOTIDE SEQUENCE [LARGE SCALE GENOMIC DNA]</scope>
    <source>
        <strain evidence="3 4">DSM 27203</strain>
    </source>
</reference>
<comment type="similarity">
    <text evidence="1">Belongs to the RelE toxin family.</text>
</comment>
<dbReference type="PANTHER" id="PTHR33755:SF6">
    <property type="entry name" value="PLASMID STABILIZATION SYSTEM PROTEIN"/>
    <property type="match status" value="1"/>
</dbReference>
<name>A0A840Z141_9SPHN</name>
<keyword evidence="4" id="KW-1185">Reference proteome</keyword>
<organism evidence="3 4">
    <name type="scientific">Stakelama sediminis</name>
    <dbReference type="NCBI Taxonomy" id="463200"/>
    <lineage>
        <taxon>Bacteria</taxon>
        <taxon>Pseudomonadati</taxon>
        <taxon>Pseudomonadota</taxon>
        <taxon>Alphaproteobacteria</taxon>
        <taxon>Sphingomonadales</taxon>
        <taxon>Sphingomonadaceae</taxon>
        <taxon>Stakelama</taxon>
    </lineage>
</organism>
<evidence type="ECO:0000256" key="2">
    <source>
        <dbReference type="ARBA" id="ARBA00022649"/>
    </source>
</evidence>
<comment type="caution">
    <text evidence="3">The sequence shown here is derived from an EMBL/GenBank/DDBJ whole genome shotgun (WGS) entry which is preliminary data.</text>
</comment>
<evidence type="ECO:0000256" key="1">
    <source>
        <dbReference type="ARBA" id="ARBA00006226"/>
    </source>
</evidence>
<dbReference type="Pfam" id="PF05016">
    <property type="entry name" value="ParE_toxin"/>
    <property type="match status" value="1"/>
</dbReference>
<dbReference type="InterPro" id="IPR007712">
    <property type="entry name" value="RelE/ParE_toxin"/>
</dbReference>
<dbReference type="RefSeq" id="WP_184004556.1">
    <property type="nucleotide sequence ID" value="NZ_BAABIF010000030.1"/>
</dbReference>
<dbReference type="InterPro" id="IPR051803">
    <property type="entry name" value="TA_system_RelE-like_toxin"/>
</dbReference>
<accession>A0A840Z141</accession>
<dbReference type="Gene3D" id="3.30.2310.20">
    <property type="entry name" value="RelE-like"/>
    <property type="match status" value="1"/>
</dbReference>
<sequence length="100" mass="11365">MSHRVALSRPAMDDLVAVHRWIAAEAGEAIADGYIDRIEKCCAGLEQFPDRGTPRPEMGQGVRSLSFERTMVLFYRTAEDMVMILRVLHGARELREFDVE</sequence>
<dbReference type="Proteomes" id="UP000554342">
    <property type="component" value="Unassembled WGS sequence"/>
</dbReference>
<dbReference type="EMBL" id="JACIJI010000005">
    <property type="protein sequence ID" value="MBB5719613.1"/>
    <property type="molecule type" value="Genomic_DNA"/>
</dbReference>
<keyword evidence="2" id="KW-1277">Toxin-antitoxin system</keyword>
<evidence type="ECO:0000313" key="4">
    <source>
        <dbReference type="Proteomes" id="UP000554342"/>
    </source>
</evidence>
<evidence type="ECO:0000313" key="3">
    <source>
        <dbReference type="EMBL" id="MBB5719613.1"/>
    </source>
</evidence>
<dbReference type="InterPro" id="IPR035093">
    <property type="entry name" value="RelE/ParE_toxin_dom_sf"/>
</dbReference>
<dbReference type="AlphaFoldDB" id="A0A840Z141"/>
<gene>
    <name evidence="3" type="ORF">FHR23_002561</name>
</gene>
<protein>
    <submittedName>
        <fullName evidence="3">Toxin ParE1/3/4</fullName>
    </submittedName>
</protein>
<proteinExistence type="inferred from homology"/>
<dbReference type="PANTHER" id="PTHR33755">
    <property type="entry name" value="TOXIN PARE1-RELATED"/>
    <property type="match status" value="1"/>
</dbReference>